<feature type="transmembrane region" description="Helical" evidence="1">
    <location>
        <begin position="71"/>
        <end position="89"/>
    </location>
</feature>
<gene>
    <name evidence="2" type="ORF">ACFFQA_36470</name>
</gene>
<feature type="transmembrane region" description="Helical" evidence="1">
    <location>
        <begin position="95"/>
        <end position="113"/>
    </location>
</feature>
<proteinExistence type="predicted"/>
<keyword evidence="3" id="KW-1185">Reference proteome</keyword>
<dbReference type="EMBL" id="JBHLZU010000034">
    <property type="protein sequence ID" value="MFB9909462.1"/>
    <property type="molecule type" value="Genomic_DNA"/>
</dbReference>
<feature type="transmembrane region" description="Helical" evidence="1">
    <location>
        <begin position="44"/>
        <end position="64"/>
    </location>
</feature>
<keyword evidence="1" id="KW-1133">Transmembrane helix</keyword>
<organism evidence="2 3">
    <name type="scientific">Allokutzneria oryzae</name>
    <dbReference type="NCBI Taxonomy" id="1378989"/>
    <lineage>
        <taxon>Bacteria</taxon>
        <taxon>Bacillati</taxon>
        <taxon>Actinomycetota</taxon>
        <taxon>Actinomycetes</taxon>
        <taxon>Pseudonocardiales</taxon>
        <taxon>Pseudonocardiaceae</taxon>
        <taxon>Allokutzneria</taxon>
    </lineage>
</organism>
<dbReference type="Proteomes" id="UP001589693">
    <property type="component" value="Unassembled WGS sequence"/>
</dbReference>
<dbReference type="RefSeq" id="WP_377862376.1">
    <property type="nucleotide sequence ID" value="NZ_JBHLZU010000034.1"/>
</dbReference>
<evidence type="ECO:0008006" key="4">
    <source>
        <dbReference type="Google" id="ProtNLM"/>
    </source>
</evidence>
<evidence type="ECO:0000313" key="2">
    <source>
        <dbReference type="EMBL" id="MFB9909462.1"/>
    </source>
</evidence>
<name>A0ABV6A8J1_9PSEU</name>
<keyword evidence="1" id="KW-0812">Transmembrane</keyword>
<evidence type="ECO:0000256" key="1">
    <source>
        <dbReference type="SAM" id="Phobius"/>
    </source>
</evidence>
<comment type="caution">
    <text evidence="2">The sequence shown here is derived from an EMBL/GenBank/DDBJ whole genome shotgun (WGS) entry which is preliminary data.</text>
</comment>
<keyword evidence="1" id="KW-0472">Membrane</keyword>
<accession>A0ABV6A8J1</accession>
<sequence length="123" mass="12544">MLLFVFSGITMLTALVLGLGAMLGSVISEIPVAGFYASQLTVLGVNGAALLVPLAALDIVLGVCVARGVRWAWLATIVLSVVLVTLSVTSATPPIIVMVVVAASVVVGLLTVPSSSRSYFGQM</sequence>
<reference evidence="2 3" key="1">
    <citation type="submission" date="2024-09" db="EMBL/GenBank/DDBJ databases">
        <authorList>
            <person name="Sun Q."/>
            <person name="Mori K."/>
        </authorList>
    </citation>
    <scope>NUCLEOTIDE SEQUENCE [LARGE SCALE GENOMIC DNA]</scope>
    <source>
        <strain evidence="2 3">TBRC 7907</strain>
    </source>
</reference>
<protein>
    <recommendedName>
        <fullName evidence="4">Major facilitator superfamily (MFS) profile domain-containing protein</fullName>
    </recommendedName>
</protein>
<evidence type="ECO:0000313" key="3">
    <source>
        <dbReference type="Proteomes" id="UP001589693"/>
    </source>
</evidence>